<proteinExistence type="predicted"/>
<protein>
    <submittedName>
        <fullName evidence="3">Methyltransferase domain-containing protein</fullName>
    </submittedName>
</protein>
<evidence type="ECO:0000259" key="2">
    <source>
        <dbReference type="Pfam" id="PF21302"/>
    </source>
</evidence>
<comment type="caution">
    <text evidence="3">The sequence shown here is derived from an EMBL/GenBank/DDBJ whole genome shotgun (WGS) entry which is preliminary data.</text>
</comment>
<dbReference type="Proteomes" id="UP000602395">
    <property type="component" value="Unassembled WGS sequence"/>
</dbReference>
<dbReference type="InterPro" id="IPR029063">
    <property type="entry name" value="SAM-dependent_MTases_sf"/>
</dbReference>
<dbReference type="SUPFAM" id="SSF53335">
    <property type="entry name" value="S-adenosyl-L-methionine-dependent methyltransferases"/>
    <property type="match status" value="1"/>
</dbReference>
<dbReference type="InterPro" id="IPR048647">
    <property type="entry name" value="RlmA_N"/>
</dbReference>
<dbReference type="PIRSF" id="PIRSF018249">
    <property type="entry name" value="MyrA_prd"/>
    <property type="match status" value="1"/>
</dbReference>
<feature type="domain" description="23S rRNA (guanine(745)-N(1))-methyltransferase N-terminal" evidence="2">
    <location>
        <begin position="13"/>
        <end position="49"/>
    </location>
</feature>
<dbReference type="GO" id="GO:0032259">
    <property type="term" value="P:methylation"/>
    <property type="evidence" value="ECO:0007669"/>
    <property type="project" value="UniProtKB-KW"/>
</dbReference>
<dbReference type="EMBL" id="JACWMS010000001">
    <property type="protein sequence ID" value="MBD1318391.1"/>
    <property type="molecule type" value="Genomic_DNA"/>
</dbReference>
<feature type="domain" description="Methyltransferase type 11" evidence="1">
    <location>
        <begin position="105"/>
        <end position="192"/>
    </location>
</feature>
<keyword evidence="4" id="KW-1185">Reference proteome</keyword>
<dbReference type="InterPro" id="IPR016718">
    <property type="entry name" value="rRNA_m1G-MeTrfase_A_prd"/>
</dbReference>
<dbReference type="RefSeq" id="WP_190265578.1">
    <property type="nucleotide sequence ID" value="NZ_BAABAD010000003.1"/>
</dbReference>
<name>A0ABR7W7C0_9ACTN</name>
<evidence type="ECO:0000259" key="1">
    <source>
        <dbReference type="Pfam" id="PF08241"/>
    </source>
</evidence>
<dbReference type="Gene3D" id="3.40.50.150">
    <property type="entry name" value="Vaccinia Virus protein VP39"/>
    <property type="match status" value="1"/>
</dbReference>
<reference evidence="3 4" key="1">
    <citation type="submission" date="2020-09" db="EMBL/GenBank/DDBJ databases">
        <title>Novel species in genus Gordonia.</title>
        <authorList>
            <person name="Zhang G."/>
        </authorList>
    </citation>
    <scope>NUCLEOTIDE SEQUENCE [LARGE SCALE GENOMIC DNA]</scope>
    <source>
        <strain evidence="3 4">ON-33</strain>
    </source>
</reference>
<dbReference type="Pfam" id="PF21302">
    <property type="entry name" value="Zn_ribbon_RlmA"/>
    <property type="match status" value="1"/>
</dbReference>
<dbReference type="InterPro" id="IPR013216">
    <property type="entry name" value="Methyltransf_11"/>
</dbReference>
<evidence type="ECO:0000313" key="3">
    <source>
        <dbReference type="EMBL" id="MBD1318391.1"/>
    </source>
</evidence>
<accession>A0ABR7W7C0</accession>
<evidence type="ECO:0000313" key="4">
    <source>
        <dbReference type="Proteomes" id="UP000602395"/>
    </source>
</evidence>
<organism evidence="3 4">
    <name type="scientific">Gordonia hankookensis</name>
    <dbReference type="NCBI Taxonomy" id="589403"/>
    <lineage>
        <taxon>Bacteria</taxon>
        <taxon>Bacillati</taxon>
        <taxon>Actinomycetota</taxon>
        <taxon>Actinomycetes</taxon>
        <taxon>Mycobacteriales</taxon>
        <taxon>Gordoniaceae</taxon>
        <taxon>Gordonia</taxon>
    </lineage>
</organism>
<keyword evidence="3" id="KW-0489">Methyltransferase</keyword>
<gene>
    <name evidence="3" type="ORF">IDF66_02240</name>
</gene>
<dbReference type="GO" id="GO:0008168">
    <property type="term" value="F:methyltransferase activity"/>
    <property type="evidence" value="ECO:0007669"/>
    <property type="project" value="UniProtKB-KW"/>
</dbReference>
<keyword evidence="3" id="KW-0808">Transferase</keyword>
<dbReference type="Pfam" id="PF08241">
    <property type="entry name" value="Methyltransf_11"/>
    <property type="match status" value="1"/>
</dbReference>
<sequence>MAGPLRDVVYALRCPVCAADLAVAADHRSLHCDANHRFDIARQGYVSLIDGRSTNHLSDTAQMVAARRRVHESGFFGAVSEAVADVVERAVAESSVDTDRPGLVLDAGAGTGHYLAAGLDRVPGLYGIGLDLSKYCARSVARSHPRAASVVADVWRPLPIRSSSIGVVLSIFSPRNVDEFVRVLHPRGVLVVVTPNADHLGEIIAPMGMLAVGADKDDRLRSALGGEFEVDAESVVGDRRALDADAIVDVVAMGPTAFHRSPEQIRSDADMVIAEGGGPLDVSVSVTVTTCRPRRR</sequence>